<dbReference type="PANTHER" id="PTHR40265">
    <property type="entry name" value="BLL2707 PROTEIN"/>
    <property type="match status" value="1"/>
</dbReference>
<reference evidence="2 3" key="1">
    <citation type="journal article" date="2017" name="Front. Microbiol.">
        <title>Comparative Genomic Analysis of the Class Epsilonproteobacteria and Proposed Reclassification to Epsilonbacteraeota (phyl. nov.).</title>
        <authorList>
            <person name="Waite D.W."/>
            <person name="Vanwonterghem I."/>
            <person name="Rinke C."/>
            <person name="Parks D.H."/>
            <person name="Zhang Y."/>
            <person name="Takai K."/>
            <person name="Sievert S.M."/>
            <person name="Simon J."/>
            <person name="Campbell B.J."/>
            <person name="Hanson T.E."/>
            <person name="Woyke T."/>
            <person name="Klotz M.G."/>
            <person name="Hugenholtz P."/>
        </authorList>
    </citation>
    <scope>NUCLEOTIDE SEQUENCE [LARGE SCALE GENOMIC DNA]</scope>
    <source>
        <strain evidence="2">UBA11420</strain>
    </source>
</reference>
<dbReference type="Pfam" id="PF13468">
    <property type="entry name" value="Glyoxalase_3"/>
    <property type="match status" value="1"/>
</dbReference>
<dbReference type="InterPro" id="IPR025870">
    <property type="entry name" value="Glyoxalase-like_dom"/>
</dbReference>
<comment type="caution">
    <text evidence="2">The sequence shown here is derived from an EMBL/GenBank/DDBJ whole genome shotgun (WGS) entry which is preliminary data.</text>
</comment>
<evidence type="ECO:0000313" key="2">
    <source>
        <dbReference type="EMBL" id="DAB36128.1"/>
    </source>
</evidence>
<sequence>MHLDHILIRVDSLDEAINDFEKAGFRVCPGRAGKKQYNALIYFKEGPYLELLAPSTFPWFLSFLHVTHLSFILGYFGARVAHFIGAKKRILDWAIGVGDARAYRAKLASKGDFSRVIAMSKVNCENDLVSWELFAPKCFELPFLISDYTPHVVPHPLFCEHPNGISSIQRLCYRWEEPHVKEMTLIAGETLSYENDRFRVAIGAYDVVLSSSHEGVFFDRTYAKALKPLSGYGILTE</sequence>
<dbReference type="SUPFAM" id="SSF54593">
    <property type="entry name" value="Glyoxalase/Bleomycin resistance protein/Dihydroxybiphenyl dioxygenase"/>
    <property type="match status" value="1"/>
</dbReference>
<feature type="domain" description="Glyoxalase-like" evidence="1">
    <location>
        <begin position="3"/>
        <end position="177"/>
    </location>
</feature>
<dbReference type="EMBL" id="DLUG01000173">
    <property type="protein sequence ID" value="DAB36128.1"/>
    <property type="molecule type" value="Genomic_DNA"/>
</dbReference>
<evidence type="ECO:0000259" key="1">
    <source>
        <dbReference type="Pfam" id="PF13468"/>
    </source>
</evidence>
<proteinExistence type="predicted"/>
<protein>
    <recommendedName>
        <fullName evidence="1">Glyoxalase-like domain-containing protein</fullName>
    </recommendedName>
</protein>
<gene>
    <name evidence="2" type="ORF">CFH80_06515</name>
</gene>
<evidence type="ECO:0000313" key="3">
    <source>
        <dbReference type="Proteomes" id="UP000231638"/>
    </source>
</evidence>
<dbReference type="Gene3D" id="3.10.180.10">
    <property type="entry name" value="2,3-Dihydroxybiphenyl 1,2-Dioxygenase, domain 1"/>
    <property type="match status" value="1"/>
</dbReference>
<dbReference type="InterPro" id="IPR029068">
    <property type="entry name" value="Glyas_Bleomycin-R_OHBP_Dase"/>
</dbReference>
<dbReference type="AlphaFoldDB" id="A0A2D3W6T9"/>
<dbReference type="Proteomes" id="UP000231638">
    <property type="component" value="Unassembled WGS sequence"/>
</dbReference>
<dbReference type="PANTHER" id="PTHR40265:SF1">
    <property type="entry name" value="GLYOXALASE-LIKE DOMAIN-CONTAINING PROTEIN"/>
    <property type="match status" value="1"/>
</dbReference>
<organism evidence="2 3">
    <name type="scientific">Sulfurospirillum cavolei</name>
    <dbReference type="NCBI Taxonomy" id="366522"/>
    <lineage>
        <taxon>Bacteria</taxon>
        <taxon>Pseudomonadati</taxon>
        <taxon>Campylobacterota</taxon>
        <taxon>Epsilonproteobacteria</taxon>
        <taxon>Campylobacterales</taxon>
        <taxon>Sulfurospirillaceae</taxon>
        <taxon>Sulfurospirillum</taxon>
    </lineage>
</organism>
<accession>A0A2D3W6T9</accession>
<name>A0A2D3W6T9_9BACT</name>